<evidence type="ECO:0000259" key="9">
    <source>
        <dbReference type="PROSITE" id="PS50175"/>
    </source>
</evidence>
<dbReference type="PROSITE" id="PS50175">
    <property type="entry name" value="ASP_PROT_RETROV"/>
    <property type="match status" value="1"/>
</dbReference>
<feature type="region of interest" description="Disordered" evidence="8">
    <location>
        <begin position="1"/>
        <end position="92"/>
    </location>
</feature>
<dbReference type="Pfam" id="PF01107">
    <property type="entry name" value="MP"/>
    <property type="match status" value="1"/>
</dbReference>
<feature type="region of interest" description="Disordered" evidence="8">
    <location>
        <begin position="1504"/>
        <end position="1536"/>
    </location>
</feature>
<dbReference type="Pfam" id="PF17917">
    <property type="entry name" value="RT_RNaseH"/>
    <property type="match status" value="1"/>
</dbReference>
<feature type="coiled-coil region" evidence="7">
    <location>
        <begin position="1550"/>
        <end position="1668"/>
    </location>
</feature>
<evidence type="ECO:0000256" key="6">
    <source>
        <dbReference type="ARBA" id="ARBA00022918"/>
    </source>
</evidence>
<dbReference type="GO" id="GO:0006508">
    <property type="term" value="P:proteolysis"/>
    <property type="evidence" value="ECO:0007669"/>
    <property type="project" value="InterPro"/>
</dbReference>
<dbReference type="EMBL" id="BSEH01000784">
    <property type="protein sequence ID" value="GLJ59260.1"/>
    <property type="molecule type" value="Genomic_DNA"/>
</dbReference>
<keyword evidence="11" id="KW-1185">Reference proteome</keyword>
<dbReference type="PANTHER" id="PTHR37984">
    <property type="entry name" value="PROTEIN CBG26694"/>
    <property type="match status" value="1"/>
</dbReference>
<dbReference type="GO" id="GO:0004190">
    <property type="term" value="F:aspartic-type endopeptidase activity"/>
    <property type="evidence" value="ECO:0007669"/>
    <property type="project" value="InterPro"/>
</dbReference>
<dbReference type="InterPro" id="IPR050951">
    <property type="entry name" value="Retrovirus_Pol_polyprotein"/>
</dbReference>
<accession>A0AAD3RRS2</accession>
<dbReference type="CDD" id="cd09274">
    <property type="entry name" value="RNase_HI_RT_Ty3"/>
    <property type="match status" value="1"/>
</dbReference>
<evidence type="ECO:0000256" key="2">
    <source>
        <dbReference type="ARBA" id="ARBA00022695"/>
    </source>
</evidence>
<dbReference type="InterPro" id="IPR041373">
    <property type="entry name" value="RT_RNaseH"/>
</dbReference>
<dbReference type="GO" id="GO:0003964">
    <property type="term" value="F:RNA-directed DNA polymerase activity"/>
    <property type="evidence" value="ECO:0007669"/>
    <property type="project" value="UniProtKB-KW"/>
</dbReference>
<evidence type="ECO:0000256" key="8">
    <source>
        <dbReference type="SAM" id="MobiDB-lite"/>
    </source>
</evidence>
<evidence type="ECO:0000256" key="4">
    <source>
        <dbReference type="ARBA" id="ARBA00022759"/>
    </source>
</evidence>
<keyword evidence="6" id="KW-0695">RNA-directed DNA polymerase</keyword>
<keyword evidence="4" id="KW-0255">Endonuclease</keyword>
<feature type="compositionally biased region" description="Acidic residues" evidence="8">
    <location>
        <begin position="1518"/>
        <end position="1536"/>
    </location>
</feature>
<feature type="compositionally biased region" description="Polar residues" evidence="8">
    <location>
        <begin position="15"/>
        <end position="42"/>
    </location>
</feature>
<dbReference type="InterPro" id="IPR028919">
    <property type="entry name" value="Viral_movement"/>
</dbReference>
<keyword evidence="2" id="KW-0548">Nucleotidyltransferase</keyword>
<keyword evidence="3" id="KW-0540">Nuclease</keyword>
<feature type="compositionally biased region" description="Polar residues" evidence="8">
    <location>
        <begin position="206"/>
        <end position="215"/>
    </location>
</feature>
<keyword evidence="7" id="KW-0175">Coiled coil</keyword>
<sequence length="2225" mass="252075">DEIVRCSLSDRSDHSSPVTGLVQPSPSVRGTDSSPVRSSGQNADPPGESFCFGEATFSRKRHRVEPQGNELSTLISTPSFARASPAPSFDSSQKNLDRLAYSLRKEFSESFSRQHRSLKDLSDSLGRQQRSLDNFVKKTDISFSSFSAAVSNFQQFMENSSKHSASLEAKLEALLSRSDAAASSAPSAPSAPAAPSTAPSAPSSAQDVPSSSNLHSDVPSDIPSEEPSSKFPDQIQVLVNKAFSGYKRLCIDAERSKDHLERLKNFSASGTLPKSLQVKPPRISVNDSEANSFLESKLNALQSDANKAFLLAYIEAVSKASANFDAKIKSCIDDFDSVLKGTCTALQHLPFMGVFSVSAEECVRRRTPLAVWTPFKKRKQSSQLPLYEMAGRRSDAGSEKEAVTDFTSFREQEVSLGDYICQQDISATIPEEVAVSEDPTGRFTIPALSFTDLYPDLKKSIFMQYKSKLICKVAELQIPVKGTCTETIQLLGNEELRKLHEMAQSSKSAYQYMHLSAVRIGLEKKYRDGLPVVAFLALADERHKRTSDALLGGVMKSLSQGSCMFDCYPNFSVSLKDPHLNKVLSFKFATNYLQMETDAISHVVHFRVYYRLFNTTMPFLLKPTIDGQPIGAGRSVAWNTDCRGSKISAPQAIHWKDIKLPTQWALDLFTKKNNPEPVEISHVEETGDKTILHFGDSRRVFNPQTGQTSGSSSQGYIVEEPFSRSSSFSAGSSSQRFAAPDIRREVIPPETTPVCNHLGATLNHHSGTGKCTKCQSIFIIPKCMHPKVQSVDIFGTVRCLNCQYEFRGQIESKPDPKSNRTLGQESILGDTAWPIQPCQHKNLLEDPLGPIKCPSCLKNFTYIFTSNMLSAVEYEEPDHEKGEDEEEELLIPGGKSYKPGTLPKFADFVRYDKAGKYWIQAWPQKVNPAGVESTTEVRMMNWTNLCLRHQSLMNLRTLRVAIEVRDEVKYHQATTQQQKDQIASQIRIDRQVYEEYLKNEIQDFKKEFKTFTQRAENWWGQHQTDLKQARQAAEEAKVVAQKIAKAALAIHEDVRAIAQLTDKNTAALDTLNVRMANLEINGTDSNIQMQTVVSKVDNILHSPFAEGPSANTSRRYPLGETSAERLDREVRTQVFVQPDPNQKWDVRRGQFVPKSSSMAKLQTSGSANQPGPDPYLSNVKSQGTLLPSWTAMDSYDPVKNKATIEAMQSWVDNQQLKFPNTPPEEIIEMAVNSMTGLAATVWKGLDATMRQELIQRGMPAVAAELCRQFVGNIPTLEAKFLKKFENLECCEVKYLHKYFQEQFINFNQSGAAMSERLGTIFLKSIHHVGELYYNKFCESLRVQQKAWPSVTMIEMFEFIDKLNEEILKADEDNRAVREIRPLLRDNVLKVLIPKKGFGCDPLERRISTVKRTSLRKEKIRGKTTSSHKCETCATKPKKGFFKRRSSFPKKVGKKFNPTCYICKGPHYATKCPQKGSKKGIKKSNMASELGIEEKDLIFFDDTPSESDEECFHFHSEESNSDTEQSEESEESEEDENVIFSVLMARGSTLGKTKEQELEEAQTQKRELLLKLESFSDGIGVQKQREIELAELQRFIDGLVNELEIREVRRQRRIEELAAEAEQMNAREEPEPSAQGYVPSRREWRHKRMHQLEQVLTEARIELTWLQAEEREDQVKTATEQEKALEDFSRHLYQGEGSSRTAQLQINPYRKGVRIGKTIDLNSGMTEEEEAFFEQLQNRVSEQQFQKFIQSDSSDDEEVPYDRRSRSSFMASTICPTIKVTICFPGIQNYQLMSMLDTGANLNLARWHCFPKGNWEPSRQGINFGGNFRMSHWQCWAPILFPNNSIHQLLFVHTELPDHDLAIGAASMRSWEPYTFAAKEVIFKGNSFPRLINYDCISSKCLSVPIPETYQKIQKKDKTSWIGRKLEKAETELQQIQQEFADTVMSKDLNKLKRDLWCTLPLQKDDSGKELTPVFKANYFLMNKDEQIQCAEEIQKLLQLGGEIQVQDHILRRINQIKVKTRKDLERFLGLINYIAGHYPAIAQARRNLNRLLRKDSPAWTEEHNNDIQRIKDTCASLPPLHLPGKGEKIVETDASEYCWGAVLKERDAAGKEVPVRYASGTFQGAEQRYHSTHKEILAVVKAFEQFELFIHDQTFLVRSDLNNLQSFLNASTKKKVARNRLLRWAEYLTQFDYKVEHLKGSKNIFADFLSREYNGERGENSREVL</sequence>
<dbReference type="Gene3D" id="3.30.70.270">
    <property type="match status" value="1"/>
</dbReference>
<dbReference type="InterPro" id="IPR001995">
    <property type="entry name" value="Peptidase_A2_cat"/>
</dbReference>
<evidence type="ECO:0000256" key="5">
    <source>
        <dbReference type="ARBA" id="ARBA00022801"/>
    </source>
</evidence>
<reference evidence="10" key="1">
    <citation type="submission" date="2022-12" db="EMBL/GenBank/DDBJ databases">
        <title>Chromosome-Level Genome Assembly of Japanese Cedar (Cryptomeriajaponica D. Don).</title>
        <authorList>
            <person name="Fujino T."/>
            <person name="Yamaguchi K."/>
            <person name="Yokoyama T."/>
            <person name="Hamanaka T."/>
            <person name="Harazono Y."/>
            <person name="Kamada H."/>
            <person name="Kobayashi W."/>
            <person name="Ujino-Ihara T."/>
            <person name="Uchiyama K."/>
            <person name="Matsumoto A."/>
            <person name="Izuno A."/>
            <person name="Tsumura Y."/>
            <person name="Toyoda A."/>
            <person name="Shigenobu S."/>
            <person name="Moriguchi Y."/>
            <person name="Ueno S."/>
            <person name="Kasahara M."/>
        </authorList>
    </citation>
    <scope>NUCLEOTIDE SEQUENCE</scope>
</reference>
<name>A0AAD3RRS2_CRYJA</name>
<dbReference type="SUPFAM" id="SSF56672">
    <property type="entry name" value="DNA/RNA polymerases"/>
    <property type="match status" value="1"/>
</dbReference>
<protein>
    <recommendedName>
        <fullName evidence="9">Peptidase A2 domain-containing protein</fullName>
    </recommendedName>
</protein>
<feature type="region of interest" description="Disordered" evidence="8">
    <location>
        <begin position="182"/>
        <end position="231"/>
    </location>
</feature>
<keyword evidence="1" id="KW-0808">Transferase</keyword>
<feature type="non-terminal residue" evidence="10">
    <location>
        <position position="2225"/>
    </location>
</feature>
<dbReference type="PANTHER" id="PTHR37984:SF5">
    <property type="entry name" value="PROTEIN NYNRIN-LIKE"/>
    <property type="match status" value="1"/>
</dbReference>
<feature type="compositionally biased region" description="Polar residues" evidence="8">
    <location>
        <begin position="69"/>
        <end position="79"/>
    </location>
</feature>
<keyword evidence="5" id="KW-0378">Hydrolase</keyword>
<dbReference type="GO" id="GO:0004519">
    <property type="term" value="F:endonuclease activity"/>
    <property type="evidence" value="ECO:0007669"/>
    <property type="project" value="UniProtKB-KW"/>
</dbReference>
<dbReference type="InterPro" id="IPR043128">
    <property type="entry name" value="Rev_trsase/Diguanyl_cyclase"/>
</dbReference>
<feature type="compositionally biased region" description="Low complexity" evidence="8">
    <location>
        <begin position="182"/>
        <end position="205"/>
    </location>
</feature>
<comment type="caution">
    <text evidence="10">The sequence shown here is derived from an EMBL/GenBank/DDBJ whole genome shotgun (WGS) entry which is preliminary data.</text>
</comment>
<gene>
    <name evidence="10" type="ORF">SUGI_1500390</name>
</gene>
<organism evidence="10 11">
    <name type="scientific">Cryptomeria japonica</name>
    <name type="common">Japanese cedar</name>
    <name type="synonym">Cupressus japonica</name>
    <dbReference type="NCBI Taxonomy" id="3369"/>
    <lineage>
        <taxon>Eukaryota</taxon>
        <taxon>Viridiplantae</taxon>
        <taxon>Streptophyta</taxon>
        <taxon>Embryophyta</taxon>
        <taxon>Tracheophyta</taxon>
        <taxon>Spermatophyta</taxon>
        <taxon>Pinopsida</taxon>
        <taxon>Pinidae</taxon>
        <taxon>Conifers II</taxon>
        <taxon>Cupressales</taxon>
        <taxon>Cupressaceae</taxon>
        <taxon>Cryptomeria</taxon>
    </lineage>
</organism>
<evidence type="ECO:0000256" key="3">
    <source>
        <dbReference type="ARBA" id="ARBA00022722"/>
    </source>
</evidence>
<dbReference type="InterPro" id="IPR043502">
    <property type="entry name" value="DNA/RNA_pol_sf"/>
</dbReference>
<dbReference type="Proteomes" id="UP001234787">
    <property type="component" value="Unassembled WGS sequence"/>
</dbReference>
<evidence type="ECO:0000256" key="1">
    <source>
        <dbReference type="ARBA" id="ARBA00022679"/>
    </source>
</evidence>
<evidence type="ECO:0000313" key="10">
    <source>
        <dbReference type="EMBL" id="GLJ59260.1"/>
    </source>
</evidence>
<proteinExistence type="predicted"/>
<evidence type="ECO:0000313" key="11">
    <source>
        <dbReference type="Proteomes" id="UP001234787"/>
    </source>
</evidence>
<feature type="domain" description="Peptidase A2" evidence="9">
    <location>
        <begin position="1791"/>
        <end position="1825"/>
    </location>
</feature>
<evidence type="ECO:0000256" key="7">
    <source>
        <dbReference type="SAM" id="Coils"/>
    </source>
</evidence>